<dbReference type="Proteomes" id="UP001314205">
    <property type="component" value="Unassembled WGS sequence"/>
</dbReference>
<evidence type="ECO:0000313" key="3">
    <source>
        <dbReference type="Proteomes" id="UP001314205"/>
    </source>
</evidence>
<feature type="transmembrane region" description="Helical" evidence="1">
    <location>
        <begin position="84"/>
        <end position="103"/>
    </location>
</feature>
<dbReference type="EMBL" id="CAVLGL010000093">
    <property type="protein sequence ID" value="CAK1596179.1"/>
    <property type="molecule type" value="Genomic_DNA"/>
</dbReference>
<feature type="transmembrane region" description="Helical" evidence="1">
    <location>
        <begin position="43"/>
        <end position="64"/>
    </location>
</feature>
<evidence type="ECO:0008006" key="4">
    <source>
        <dbReference type="Google" id="ProtNLM"/>
    </source>
</evidence>
<comment type="caution">
    <text evidence="2">The sequence shown here is derived from an EMBL/GenBank/DDBJ whole genome shotgun (WGS) entry which is preliminary data.</text>
</comment>
<proteinExistence type="predicted"/>
<keyword evidence="1" id="KW-0812">Transmembrane</keyword>
<name>A0AAV1LPS6_9NEOP</name>
<evidence type="ECO:0000313" key="2">
    <source>
        <dbReference type="EMBL" id="CAK1596179.1"/>
    </source>
</evidence>
<sequence>MTSLDTWNTVARFFTTVCVHLIILFVVVLFYGKNFFIRKKNFLIFFSRVPLQQSSASLHCTSLVAPLLKPNLKSLHAFCHYPTFYISLPYTYFYGTVGFFISVRHLKRHLGKMVVNNNNALTSQDALILHDLKIIAASMGIVQYICLLVGCLTQNPALFLPHMTANLITVFAKILNVLLTLSKINIKSIALFRQKTATIAIMMFNWCQEFCVFRQYLCICDL</sequence>
<feature type="transmembrane region" description="Helical" evidence="1">
    <location>
        <begin position="134"/>
        <end position="155"/>
    </location>
</feature>
<reference evidence="2 3" key="1">
    <citation type="submission" date="2023-11" db="EMBL/GenBank/DDBJ databases">
        <authorList>
            <person name="Hedman E."/>
            <person name="Englund M."/>
            <person name="Stromberg M."/>
            <person name="Nyberg Akerstrom W."/>
            <person name="Nylinder S."/>
            <person name="Jareborg N."/>
            <person name="Kallberg Y."/>
            <person name="Kronander E."/>
        </authorList>
    </citation>
    <scope>NUCLEOTIDE SEQUENCE [LARGE SCALE GENOMIC DNA]</scope>
</reference>
<keyword evidence="3" id="KW-1185">Reference proteome</keyword>
<protein>
    <recommendedName>
        <fullName evidence="4">Vomeronasal type-1 receptor</fullName>
    </recommendedName>
</protein>
<evidence type="ECO:0000256" key="1">
    <source>
        <dbReference type="SAM" id="Phobius"/>
    </source>
</evidence>
<accession>A0AAV1LPS6</accession>
<keyword evidence="1" id="KW-1133">Transmembrane helix</keyword>
<dbReference type="AlphaFoldDB" id="A0AAV1LPS6"/>
<feature type="transmembrane region" description="Helical" evidence="1">
    <location>
        <begin position="167"/>
        <end position="186"/>
    </location>
</feature>
<gene>
    <name evidence="2" type="ORF">PARMNEM_LOCUS15560</name>
</gene>
<feature type="transmembrane region" description="Helical" evidence="1">
    <location>
        <begin position="12"/>
        <end position="31"/>
    </location>
</feature>
<keyword evidence="1" id="KW-0472">Membrane</keyword>
<organism evidence="2 3">
    <name type="scientific">Parnassius mnemosyne</name>
    <name type="common">clouded apollo</name>
    <dbReference type="NCBI Taxonomy" id="213953"/>
    <lineage>
        <taxon>Eukaryota</taxon>
        <taxon>Metazoa</taxon>
        <taxon>Ecdysozoa</taxon>
        <taxon>Arthropoda</taxon>
        <taxon>Hexapoda</taxon>
        <taxon>Insecta</taxon>
        <taxon>Pterygota</taxon>
        <taxon>Neoptera</taxon>
        <taxon>Endopterygota</taxon>
        <taxon>Lepidoptera</taxon>
        <taxon>Glossata</taxon>
        <taxon>Ditrysia</taxon>
        <taxon>Papilionoidea</taxon>
        <taxon>Papilionidae</taxon>
        <taxon>Parnassiinae</taxon>
        <taxon>Parnassini</taxon>
        <taxon>Parnassius</taxon>
        <taxon>Driopa</taxon>
    </lineage>
</organism>